<comment type="caution">
    <text evidence="1">The sequence shown here is derived from an EMBL/GenBank/DDBJ whole genome shotgun (WGS) entry which is preliminary data.</text>
</comment>
<sequence length="409" mass="45652">MKPFSIHYSIGPVYTAAIICCFFLFTGQAAAREAFFQIQIPPDWHNRTDHPDNDLKQQVMAPGNEAFIEVYVVRSGTIGVQAIADSMEQTMRSRGKAFVQNRISSTSLHVDGNPGIIREYSGHYNGMLLNAAALYTYDRGRAFAVFGVYAENKAARYRETIYTSITSLRFSGAYAPKPPPHHAGNDISGAAAGGGHESGSGVCCSYYGLWKFSPRDTRIHLMPNHFYGKKQRRFHWACRGDQVTIHWPDGAVETWQRQDANRLTRTNEWGGIDKAIRLKDFFVMDGQTYTACSGYGMDLPGQAPDIPKINRAKKISGSMGCQWGLAHGSLKPGQPCKWELAATQGVVLKFEDPYKKGKQRYFVRVFFADGEPAAQTRVGLSATLALGPGTYTIEVTTDMHYARWRCEWK</sequence>
<proteinExistence type="predicted"/>
<evidence type="ECO:0000313" key="2">
    <source>
        <dbReference type="Proteomes" id="UP000553343"/>
    </source>
</evidence>
<accession>A0A850SQP8</accession>
<keyword evidence="2" id="KW-1185">Reference proteome</keyword>
<reference evidence="1 2" key="1">
    <citation type="submission" date="2020-06" db="EMBL/GenBank/DDBJ databases">
        <title>High-quality draft genome of sulfate reducer Desulfobacter latus type strain AcrS2 isolated from marine sediment.</title>
        <authorList>
            <person name="Hoppe M."/>
            <person name="Larsen C.K."/>
            <person name="Marshall I.P.G."/>
            <person name="Schramm A."/>
            <person name="Marietou A.G."/>
        </authorList>
    </citation>
    <scope>NUCLEOTIDE SEQUENCE [LARGE SCALE GENOMIC DNA]</scope>
    <source>
        <strain evidence="1 2">AcRS2</strain>
    </source>
</reference>
<gene>
    <name evidence="1" type="ORF">HXW94_02000</name>
</gene>
<dbReference type="Proteomes" id="UP000553343">
    <property type="component" value="Unassembled WGS sequence"/>
</dbReference>
<dbReference type="AlphaFoldDB" id="A0A850SQP8"/>
<evidence type="ECO:0000313" key="1">
    <source>
        <dbReference type="EMBL" id="NWH03774.1"/>
    </source>
</evidence>
<name>A0A850SQP8_9BACT</name>
<dbReference type="RefSeq" id="WP_178365226.1">
    <property type="nucleotide sequence ID" value="NZ_JACADJ010000004.1"/>
</dbReference>
<protein>
    <submittedName>
        <fullName evidence="1">Uncharacterized protein</fullName>
    </submittedName>
</protein>
<organism evidence="1 2">
    <name type="scientific">Desulfobacter latus</name>
    <dbReference type="NCBI Taxonomy" id="2292"/>
    <lineage>
        <taxon>Bacteria</taxon>
        <taxon>Pseudomonadati</taxon>
        <taxon>Thermodesulfobacteriota</taxon>
        <taxon>Desulfobacteria</taxon>
        <taxon>Desulfobacterales</taxon>
        <taxon>Desulfobacteraceae</taxon>
        <taxon>Desulfobacter</taxon>
    </lineage>
</organism>
<dbReference type="EMBL" id="JACADJ010000004">
    <property type="protein sequence ID" value="NWH03774.1"/>
    <property type="molecule type" value="Genomic_DNA"/>
</dbReference>